<dbReference type="Pfam" id="PF02580">
    <property type="entry name" value="Tyr_Deacylase"/>
    <property type="match status" value="1"/>
</dbReference>
<dbReference type="GO" id="GO:0106026">
    <property type="term" value="F:Gly-tRNA(Ala) deacylase activity"/>
    <property type="evidence" value="ECO:0007669"/>
    <property type="project" value="UniProtKB-UniRule"/>
</dbReference>
<comment type="domain">
    <text evidence="4">A Gly-cisPro motif from one monomer fits into the active site of the other monomer to allow specific chiral rejection of L-amino acids.</text>
</comment>
<dbReference type="EMBL" id="DVOL01000062">
    <property type="protein sequence ID" value="HIV10956.1"/>
    <property type="molecule type" value="Genomic_DNA"/>
</dbReference>
<dbReference type="GO" id="GO:0000049">
    <property type="term" value="F:tRNA binding"/>
    <property type="evidence" value="ECO:0007669"/>
    <property type="project" value="UniProtKB-UniRule"/>
</dbReference>
<sequence>MKLLIQRVSSAKVEVDKSVTGEIGCGLLILFGAGQGDTPEDCVRLASKVSRLRIFEDENGKTNLSIKDVGGKILSVSQFTLLADCSHGNRPSFTLAAEPGLAKSLYERFNSELEGLGLTVRTGVFGARMELSLVNDGPFTVSLE</sequence>
<proteinExistence type="inferred from homology"/>
<organism evidence="5 6">
    <name type="scientific">Candidatus Faeciplasma avium</name>
    <dbReference type="NCBI Taxonomy" id="2840798"/>
    <lineage>
        <taxon>Bacteria</taxon>
        <taxon>Bacillati</taxon>
        <taxon>Bacillota</taxon>
        <taxon>Clostridia</taxon>
        <taxon>Eubacteriales</taxon>
        <taxon>Oscillospiraceae</taxon>
        <taxon>Oscillospiraceae incertae sedis</taxon>
        <taxon>Candidatus Faeciplasma</taxon>
    </lineage>
</organism>
<evidence type="ECO:0000256" key="3">
    <source>
        <dbReference type="ARBA" id="ARBA00022801"/>
    </source>
</evidence>
<gene>
    <name evidence="4" type="primary">dtd</name>
    <name evidence="5" type="ORF">IAD28_04620</name>
</gene>
<dbReference type="SUPFAM" id="SSF69500">
    <property type="entry name" value="DTD-like"/>
    <property type="match status" value="1"/>
</dbReference>
<dbReference type="AlphaFoldDB" id="A0A9D1NRL0"/>
<comment type="caution">
    <text evidence="5">The sequence shown here is derived from an EMBL/GenBank/DDBJ whole genome shotgun (WGS) entry which is preliminary data.</text>
</comment>
<dbReference type="GO" id="GO:0043908">
    <property type="term" value="F:Ser(Gly)-tRNA(Ala) hydrolase activity"/>
    <property type="evidence" value="ECO:0007669"/>
    <property type="project" value="UniProtKB-UniRule"/>
</dbReference>
<comment type="function">
    <text evidence="4">An aminoacyl-tRNA editing enzyme that deacylates mischarged D-aminoacyl-tRNAs. Also deacylates mischarged glycyl-tRNA(Ala), protecting cells against glycine mischarging by AlaRS. Acts via tRNA-based rather than protein-based catalysis; rejects L-amino acids rather than detecting D-amino acids in the active site. By recycling D-aminoacyl-tRNA to D-amino acids and free tRNA molecules, this enzyme counteracts the toxicity associated with the formation of D-aminoacyl-tRNA entities in vivo and helps enforce protein L-homochirality.</text>
</comment>
<evidence type="ECO:0000313" key="6">
    <source>
        <dbReference type="Proteomes" id="UP000823960"/>
    </source>
</evidence>
<feature type="short sequence motif" description="Gly-cisPro motif, important for rejection of L-amino acids" evidence="4">
    <location>
        <begin position="137"/>
        <end position="138"/>
    </location>
</feature>
<reference evidence="5" key="1">
    <citation type="submission" date="2020-10" db="EMBL/GenBank/DDBJ databases">
        <authorList>
            <person name="Gilroy R."/>
        </authorList>
    </citation>
    <scope>NUCLEOTIDE SEQUENCE</scope>
    <source>
        <strain evidence="5">1370</strain>
    </source>
</reference>
<keyword evidence="3 4" id="KW-0378">Hydrolase</keyword>
<dbReference type="GO" id="GO:0051500">
    <property type="term" value="F:D-tyrosyl-tRNA(Tyr) deacylase activity"/>
    <property type="evidence" value="ECO:0007669"/>
    <property type="project" value="TreeGrafter"/>
</dbReference>
<dbReference type="InterPro" id="IPR003732">
    <property type="entry name" value="Daa-tRNA_deacyls_DTD"/>
</dbReference>
<protein>
    <recommendedName>
        <fullName evidence="4">D-aminoacyl-tRNA deacylase</fullName>
        <shortName evidence="4">DTD</shortName>
        <ecNumber evidence="4">3.1.1.96</ecNumber>
    </recommendedName>
    <alternativeName>
        <fullName evidence="4">Gly-tRNA(Ala) deacylase</fullName>
        <ecNumber evidence="4">3.1.1.-</ecNumber>
    </alternativeName>
</protein>
<dbReference type="NCBIfam" id="TIGR00256">
    <property type="entry name" value="D-aminoacyl-tRNA deacylase"/>
    <property type="match status" value="1"/>
</dbReference>
<reference evidence="5" key="2">
    <citation type="journal article" date="2021" name="PeerJ">
        <title>Extensive microbial diversity within the chicken gut microbiome revealed by metagenomics and culture.</title>
        <authorList>
            <person name="Gilroy R."/>
            <person name="Ravi A."/>
            <person name="Getino M."/>
            <person name="Pursley I."/>
            <person name="Horton D.L."/>
            <person name="Alikhan N.F."/>
            <person name="Baker D."/>
            <person name="Gharbi K."/>
            <person name="Hall N."/>
            <person name="Watson M."/>
            <person name="Adriaenssens E.M."/>
            <person name="Foster-Nyarko E."/>
            <person name="Jarju S."/>
            <person name="Secka A."/>
            <person name="Antonio M."/>
            <person name="Oren A."/>
            <person name="Chaudhuri R.R."/>
            <person name="La Ragione R."/>
            <person name="Hildebrand F."/>
            <person name="Pallen M.J."/>
        </authorList>
    </citation>
    <scope>NUCLEOTIDE SEQUENCE</scope>
    <source>
        <strain evidence="5">1370</strain>
    </source>
</reference>
<evidence type="ECO:0000256" key="4">
    <source>
        <dbReference type="HAMAP-Rule" id="MF_00518"/>
    </source>
</evidence>
<keyword evidence="2 4" id="KW-0820">tRNA-binding</keyword>
<dbReference type="GO" id="GO:0019478">
    <property type="term" value="P:D-amino acid catabolic process"/>
    <property type="evidence" value="ECO:0007669"/>
    <property type="project" value="UniProtKB-UniRule"/>
</dbReference>
<dbReference type="GO" id="GO:0005737">
    <property type="term" value="C:cytoplasm"/>
    <property type="evidence" value="ECO:0007669"/>
    <property type="project" value="UniProtKB-SubCell"/>
</dbReference>
<evidence type="ECO:0000256" key="2">
    <source>
        <dbReference type="ARBA" id="ARBA00022555"/>
    </source>
</evidence>
<dbReference type="EC" id="3.1.1.-" evidence="4"/>
<comment type="subcellular location">
    <subcellularLocation>
        <location evidence="4">Cytoplasm</location>
    </subcellularLocation>
</comment>
<comment type="subunit">
    <text evidence="4">Homodimer.</text>
</comment>
<keyword evidence="4" id="KW-0963">Cytoplasm</keyword>
<evidence type="ECO:0000313" key="5">
    <source>
        <dbReference type="EMBL" id="HIV10956.1"/>
    </source>
</evidence>
<dbReference type="EC" id="3.1.1.96" evidence="4"/>
<dbReference type="Gene3D" id="3.50.80.10">
    <property type="entry name" value="D-tyrosyl-tRNA(Tyr) deacylase"/>
    <property type="match status" value="1"/>
</dbReference>
<keyword evidence="4" id="KW-0694">RNA-binding</keyword>
<accession>A0A9D1NRL0</accession>
<dbReference type="PANTHER" id="PTHR10472:SF5">
    <property type="entry name" value="D-AMINOACYL-TRNA DEACYLASE 1"/>
    <property type="match status" value="1"/>
</dbReference>
<comment type="catalytic activity">
    <reaction evidence="4">
        <text>glycyl-tRNA(Ala) + H2O = tRNA(Ala) + glycine + H(+)</text>
        <dbReference type="Rhea" id="RHEA:53744"/>
        <dbReference type="Rhea" id="RHEA-COMP:9657"/>
        <dbReference type="Rhea" id="RHEA-COMP:13640"/>
        <dbReference type="ChEBI" id="CHEBI:15377"/>
        <dbReference type="ChEBI" id="CHEBI:15378"/>
        <dbReference type="ChEBI" id="CHEBI:57305"/>
        <dbReference type="ChEBI" id="CHEBI:78442"/>
        <dbReference type="ChEBI" id="CHEBI:78522"/>
    </reaction>
</comment>
<dbReference type="PANTHER" id="PTHR10472">
    <property type="entry name" value="D-TYROSYL-TRNA TYR DEACYLASE"/>
    <property type="match status" value="1"/>
</dbReference>
<dbReference type="HAMAP" id="MF_00518">
    <property type="entry name" value="Deacylase_Dtd"/>
    <property type="match status" value="1"/>
</dbReference>
<comment type="similarity">
    <text evidence="1 4">Belongs to the DTD family.</text>
</comment>
<dbReference type="Proteomes" id="UP000823960">
    <property type="component" value="Unassembled WGS sequence"/>
</dbReference>
<comment type="catalytic activity">
    <reaction evidence="4">
        <text>a D-aminoacyl-tRNA + H2O = a tRNA + a D-alpha-amino acid + H(+)</text>
        <dbReference type="Rhea" id="RHEA:13953"/>
        <dbReference type="Rhea" id="RHEA-COMP:10123"/>
        <dbReference type="Rhea" id="RHEA-COMP:10124"/>
        <dbReference type="ChEBI" id="CHEBI:15377"/>
        <dbReference type="ChEBI" id="CHEBI:15378"/>
        <dbReference type="ChEBI" id="CHEBI:59871"/>
        <dbReference type="ChEBI" id="CHEBI:78442"/>
        <dbReference type="ChEBI" id="CHEBI:79333"/>
        <dbReference type="EC" id="3.1.1.96"/>
    </reaction>
</comment>
<dbReference type="InterPro" id="IPR023509">
    <property type="entry name" value="DTD-like_sf"/>
</dbReference>
<dbReference type="FunFam" id="3.50.80.10:FF:000001">
    <property type="entry name" value="D-aminoacyl-tRNA deacylase"/>
    <property type="match status" value="1"/>
</dbReference>
<evidence type="ECO:0000256" key="1">
    <source>
        <dbReference type="ARBA" id="ARBA00009673"/>
    </source>
</evidence>
<name>A0A9D1NRL0_9FIRM</name>